<sequence>MNILTPRRDSAFVPTAESLPGASLPLPARPTDKITRLPQASQPLTKQDGKRFKRPTYNDHFTLVLCICHHRDFSSSPAGPLCPSASAQNFLDMDGACEIAVCVILLVPL</sequence>
<proteinExistence type="predicted"/>
<feature type="region of interest" description="Disordered" evidence="1">
    <location>
        <begin position="15"/>
        <end position="51"/>
    </location>
</feature>
<evidence type="ECO:0000313" key="2">
    <source>
        <dbReference type="Proteomes" id="UP000887566"/>
    </source>
</evidence>
<evidence type="ECO:0000256" key="1">
    <source>
        <dbReference type="SAM" id="MobiDB-lite"/>
    </source>
</evidence>
<dbReference type="WBParaSite" id="PSAMB.scaffold678size43961.g7847.t1">
    <property type="protein sequence ID" value="PSAMB.scaffold678size43961.g7847.t1"/>
    <property type="gene ID" value="PSAMB.scaffold678size43961.g7847"/>
</dbReference>
<protein>
    <submittedName>
        <fullName evidence="3">Uncharacterized protein</fullName>
    </submittedName>
</protein>
<organism evidence="2 3">
    <name type="scientific">Plectus sambesii</name>
    <dbReference type="NCBI Taxonomy" id="2011161"/>
    <lineage>
        <taxon>Eukaryota</taxon>
        <taxon>Metazoa</taxon>
        <taxon>Ecdysozoa</taxon>
        <taxon>Nematoda</taxon>
        <taxon>Chromadorea</taxon>
        <taxon>Plectida</taxon>
        <taxon>Plectina</taxon>
        <taxon>Plectoidea</taxon>
        <taxon>Plectidae</taxon>
        <taxon>Plectus</taxon>
    </lineage>
</organism>
<evidence type="ECO:0000313" key="3">
    <source>
        <dbReference type="WBParaSite" id="PSAMB.scaffold678size43961.g7847.t1"/>
    </source>
</evidence>
<reference evidence="3" key="1">
    <citation type="submission" date="2022-11" db="UniProtKB">
        <authorList>
            <consortium name="WormBaseParasite"/>
        </authorList>
    </citation>
    <scope>IDENTIFICATION</scope>
</reference>
<keyword evidence="2" id="KW-1185">Reference proteome</keyword>
<dbReference type="AlphaFoldDB" id="A0A914X7V3"/>
<accession>A0A914X7V3</accession>
<dbReference type="Proteomes" id="UP000887566">
    <property type="component" value="Unplaced"/>
</dbReference>
<name>A0A914X7V3_9BILA</name>